<keyword evidence="2" id="KW-1185">Reference proteome</keyword>
<dbReference type="VEuPathDB" id="FungiDB:CHGG_01834"/>
<gene>
    <name evidence="1" type="ORF">CHGG_01834</name>
</gene>
<proteinExistence type="predicted"/>
<evidence type="ECO:0000313" key="1">
    <source>
        <dbReference type="EMBL" id="EAQ93599.1"/>
    </source>
</evidence>
<sequence>MGIGSDAVASKKRWSRWKRVELEVKREGSVGSEQRDDGRNL</sequence>
<accession>Q2HD70</accession>
<organism evidence="1 2">
    <name type="scientific">Chaetomium globosum (strain ATCC 6205 / CBS 148.51 / DSM 1962 / NBRC 6347 / NRRL 1970)</name>
    <name type="common">Soil fungus</name>
    <dbReference type="NCBI Taxonomy" id="306901"/>
    <lineage>
        <taxon>Eukaryota</taxon>
        <taxon>Fungi</taxon>
        <taxon>Dikarya</taxon>
        <taxon>Ascomycota</taxon>
        <taxon>Pezizomycotina</taxon>
        <taxon>Sordariomycetes</taxon>
        <taxon>Sordariomycetidae</taxon>
        <taxon>Sordariales</taxon>
        <taxon>Chaetomiaceae</taxon>
        <taxon>Chaetomium</taxon>
    </lineage>
</organism>
<protein>
    <submittedName>
        <fullName evidence="1">Uncharacterized protein</fullName>
    </submittedName>
</protein>
<reference evidence="2" key="1">
    <citation type="journal article" date="2015" name="Genome Announc.">
        <title>Draft genome sequence of the cellulolytic fungus Chaetomium globosum.</title>
        <authorList>
            <person name="Cuomo C.A."/>
            <person name="Untereiner W.A."/>
            <person name="Ma L.-J."/>
            <person name="Grabherr M."/>
            <person name="Birren B.W."/>
        </authorList>
    </citation>
    <scope>NUCLEOTIDE SEQUENCE [LARGE SCALE GENOMIC DNA]</scope>
    <source>
        <strain evidence="2">ATCC 6205 / CBS 148.51 / DSM 1962 / NBRC 6347 / NRRL 1970</strain>
    </source>
</reference>
<dbReference type="HOGENOM" id="CLU_3279403_0_0_1"/>
<dbReference type="RefSeq" id="XP_001221055.1">
    <property type="nucleotide sequence ID" value="XM_001221054.1"/>
</dbReference>
<evidence type="ECO:0000313" key="2">
    <source>
        <dbReference type="Proteomes" id="UP000001056"/>
    </source>
</evidence>
<dbReference type="EMBL" id="CH408029">
    <property type="protein sequence ID" value="EAQ93599.1"/>
    <property type="molecule type" value="Genomic_DNA"/>
</dbReference>
<dbReference type="Proteomes" id="UP000001056">
    <property type="component" value="Unassembled WGS sequence"/>
</dbReference>
<dbReference type="AlphaFoldDB" id="Q2HD70"/>
<dbReference type="InParanoid" id="Q2HD70"/>
<dbReference type="GeneID" id="4387364"/>
<name>Q2HD70_CHAGB</name>